<evidence type="ECO:0000313" key="2">
    <source>
        <dbReference type="Proteomes" id="UP000680348"/>
    </source>
</evidence>
<dbReference type="RefSeq" id="WP_188254315.1">
    <property type="nucleotide sequence ID" value="NZ_JABVCF010000004.1"/>
</dbReference>
<proteinExistence type="predicted"/>
<dbReference type="EMBL" id="JAGWCR010000004">
    <property type="protein sequence ID" value="MBS3648751.1"/>
    <property type="molecule type" value="Genomic_DNA"/>
</dbReference>
<dbReference type="Proteomes" id="UP000680348">
    <property type="component" value="Unassembled WGS sequence"/>
</dbReference>
<keyword evidence="2" id="KW-1185">Reference proteome</keyword>
<reference evidence="1" key="1">
    <citation type="submission" date="2021-04" db="EMBL/GenBank/DDBJ databases">
        <title>Pseudaminobacter soli sp. nov., isolated from paddy soil contaminated by heavy metals.</title>
        <authorList>
            <person name="Zhang K."/>
        </authorList>
    </citation>
    <scope>NUCLEOTIDE SEQUENCE</scope>
    <source>
        <strain evidence="1">19-2017</strain>
    </source>
</reference>
<comment type="caution">
    <text evidence="1">The sequence shown here is derived from an EMBL/GenBank/DDBJ whole genome shotgun (WGS) entry which is preliminary data.</text>
</comment>
<accession>A0A942DWW6</accession>
<sequence>MESVVVEFPTGRREVAAYLDTSRRRALQLPVVTPAPIPGYRFEQSIAGDWYAFETWRD</sequence>
<dbReference type="AlphaFoldDB" id="A0A942DWW6"/>
<name>A0A942DWW6_9HYPH</name>
<organism evidence="1 2">
    <name type="scientific">Pseudaminobacter soli</name>
    <name type="common">ex Zhang et al. 2022</name>
    <dbReference type="NCBI Taxonomy" id="2831468"/>
    <lineage>
        <taxon>Bacteria</taxon>
        <taxon>Pseudomonadati</taxon>
        <taxon>Pseudomonadota</taxon>
        <taxon>Alphaproteobacteria</taxon>
        <taxon>Hyphomicrobiales</taxon>
        <taxon>Phyllobacteriaceae</taxon>
        <taxon>Pseudaminobacter</taxon>
    </lineage>
</organism>
<protein>
    <submittedName>
        <fullName evidence="1">Uncharacterized protein</fullName>
    </submittedName>
</protein>
<gene>
    <name evidence="1" type="ORF">KEU06_08930</name>
</gene>
<evidence type="ECO:0000313" key="1">
    <source>
        <dbReference type="EMBL" id="MBS3648751.1"/>
    </source>
</evidence>